<evidence type="ECO:0000256" key="1">
    <source>
        <dbReference type="SAM" id="SignalP"/>
    </source>
</evidence>
<feature type="signal peptide" evidence="1">
    <location>
        <begin position="1"/>
        <end position="28"/>
    </location>
</feature>
<keyword evidence="3" id="KW-1185">Reference proteome</keyword>
<reference evidence="2 3" key="1">
    <citation type="submission" date="2019-12" db="EMBL/GenBank/DDBJ databases">
        <title>Whole genome sequencing of endophytic Actinobacterium Micromonospora sp. MPMI6T.</title>
        <authorList>
            <person name="Evv R."/>
            <person name="Podile A.R."/>
        </authorList>
    </citation>
    <scope>NUCLEOTIDE SEQUENCE [LARGE SCALE GENOMIC DNA]</scope>
    <source>
        <strain evidence="2 3">MPMI6</strain>
    </source>
</reference>
<dbReference type="EMBL" id="WVUH01000344">
    <property type="protein sequence ID" value="MBO4209747.1"/>
    <property type="molecule type" value="Genomic_DNA"/>
</dbReference>
<dbReference type="RefSeq" id="WP_208816700.1">
    <property type="nucleotide sequence ID" value="NZ_WVUH01000344.1"/>
</dbReference>
<gene>
    <name evidence="2" type="ORF">GSF22_27710</name>
</gene>
<dbReference type="Proteomes" id="UP000823521">
    <property type="component" value="Unassembled WGS sequence"/>
</dbReference>
<accession>A0ABS3VYZ4</accession>
<sequence length="315" mass="33317">MKRRTGRRLSVALIGSALALLAAAPAVAGPPATTASDASITVGRLVLEPTERGYRGSLPITVTNEGDTTTYFTVRITEPVRGTIADLVPSNACTYGYTADLRRIFDCGVPGPNLVPGEQRSFQMTFQVLTTPRSYPMVAEGGLVTVTPSGQPVADQSSFTTLFRSTSGSLRKPRPYVQDTRADAGLTTPGQVTLTRQADGSFLGRMPVTVRYGGDAGHDRLMIEAVTLPAGMRFQGTDPQDMPSFPTWVEVPGGQFMPGEVRSFDILFDVPAGTPLGPIGTATVLLSTHWAYGAVADVDPADNTVSFTVTTVEAS</sequence>
<organism evidence="2 3">
    <name type="scientific">Micromonospora echinofusca</name>
    <dbReference type="NCBI Taxonomy" id="47858"/>
    <lineage>
        <taxon>Bacteria</taxon>
        <taxon>Bacillati</taxon>
        <taxon>Actinomycetota</taxon>
        <taxon>Actinomycetes</taxon>
        <taxon>Micromonosporales</taxon>
        <taxon>Micromonosporaceae</taxon>
        <taxon>Micromonospora</taxon>
    </lineage>
</organism>
<proteinExistence type="predicted"/>
<comment type="caution">
    <text evidence="2">The sequence shown here is derived from an EMBL/GenBank/DDBJ whole genome shotgun (WGS) entry which is preliminary data.</text>
</comment>
<name>A0ABS3VYZ4_MICEH</name>
<evidence type="ECO:0000313" key="2">
    <source>
        <dbReference type="EMBL" id="MBO4209747.1"/>
    </source>
</evidence>
<feature type="chain" id="PRO_5045167036" evidence="1">
    <location>
        <begin position="29"/>
        <end position="315"/>
    </location>
</feature>
<evidence type="ECO:0000313" key="3">
    <source>
        <dbReference type="Proteomes" id="UP000823521"/>
    </source>
</evidence>
<protein>
    <submittedName>
        <fullName evidence="2">Uncharacterized protein</fullName>
    </submittedName>
</protein>
<keyword evidence="1" id="KW-0732">Signal</keyword>